<organism evidence="2 3">
    <name type="scientific">Acinetobacter venetianus</name>
    <dbReference type="NCBI Taxonomy" id="52133"/>
    <lineage>
        <taxon>Bacteria</taxon>
        <taxon>Pseudomonadati</taxon>
        <taxon>Pseudomonadota</taxon>
        <taxon>Gammaproteobacteria</taxon>
        <taxon>Moraxellales</taxon>
        <taxon>Moraxellaceae</taxon>
        <taxon>Acinetobacter</taxon>
    </lineage>
</organism>
<keyword evidence="1" id="KW-0472">Membrane</keyword>
<evidence type="ECO:0000313" key="2">
    <source>
        <dbReference type="EMBL" id="KXZ67582.1"/>
    </source>
</evidence>
<dbReference type="AlphaFoldDB" id="A0A150HNQ3"/>
<dbReference type="Proteomes" id="UP000075680">
    <property type="component" value="Unassembled WGS sequence"/>
</dbReference>
<keyword evidence="1" id="KW-0812">Transmembrane</keyword>
<feature type="transmembrane region" description="Helical" evidence="1">
    <location>
        <begin position="20"/>
        <end position="39"/>
    </location>
</feature>
<gene>
    <name evidence="2" type="ORF">AVENLUH5627_02111</name>
</gene>
<keyword evidence="1" id="KW-1133">Transmembrane helix</keyword>
<reference evidence="2 3" key="1">
    <citation type="journal article" date="2016" name="Sci. Rep.">
        <title>Genomic and phenotypic characterization of the species Acinetobacter venetianus.</title>
        <authorList>
            <person name="Fondi M."/>
            <person name="Maida I."/>
            <person name="Perrin E."/>
            <person name="Orlandini V."/>
            <person name="La Torre L."/>
            <person name="Bosi E."/>
            <person name="Negroni A."/>
            <person name="Zanaroli G."/>
            <person name="Fava F."/>
            <person name="Decorosi F."/>
            <person name="Giovannetti L."/>
            <person name="Viti C."/>
            <person name="Vaneechoutte M."/>
            <person name="Dijkshoorn L."/>
            <person name="Fani R."/>
        </authorList>
    </citation>
    <scope>NUCLEOTIDE SEQUENCE [LARGE SCALE GENOMIC DNA]</scope>
    <source>
        <strain evidence="2 3">LUH5627</strain>
    </source>
</reference>
<evidence type="ECO:0000313" key="3">
    <source>
        <dbReference type="Proteomes" id="UP000075680"/>
    </source>
</evidence>
<proteinExistence type="predicted"/>
<accession>A0A150HNQ3</accession>
<evidence type="ECO:0000256" key="1">
    <source>
        <dbReference type="SAM" id="Phobius"/>
    </source>
</evidence>
<name>A0A150HNQ3_9GAMM</name>
<dbReference type="EMBL" id="JRUE01000184">
    <property type="protein sequence ID" value="KXZ67582.1"/>
    <property type="molecule type" value="Genomic_DNA"/>
</dbReference>
<sequence>MDWQNIPNFILELFIQNGEPTIFTGFVFAILLCHMAVIFTD</sequence>
<comment type="caution">
    <text evidence="2">The sequence shown here is derived from an EMBL/GenBank/DDBJ whole genome shotgun (WGS) entry which is preliminary data.</text>
</comment>
<dbReference type="PATRIC" id="fig|52133.18.peg.2186"/>
<protein>
    <submittedName>
        <fullName evidence="2">Uncharacterized protein</fullName>
    </submittedName>
</protein>